<dbReference type="Gene3D" id="1.10.10.10">
    <property type="entry name" value="Winged helix-like DNA-binding domain superfamily/Winged helix DNA-binding domain"/>
    <property type="match status" value="1"/>
</dbReference>
<keyword evidence="3" id="KW-0804">Transcription</keyword>
<feature type="region of interest" description="Disordered" evidence="4">
    <location>
        <begin position="712"/>
        <end position="734"/>
    </location>
</feature>
<keyword evidence="1" id="KW-0805">Transcription regulation</keyword>
<dbReference type="InterPro" id="IPR000792">
    <property type="entry name" value="Tscrpt_reg_LuxR_C"/>
</dbReference>
<dbReference type="SUPFAM" id="SSF46894">
    <property type="entry name" value="C-terminal effector domain of the bipartite response regulators"/>
    <property type="match status" value="1"/>
</dbReference>
<name>A0ABW4F630_9PSEU</name>
<reference evidence="7" key="1">
    <citation type="journal article" date="2019" name="Int. J. Syst. Evol. Microbiol.">
        <title>The Global Catalogue of Microorganisms (GCM) 10K type strain sequencing project: providing services to taxonomists for standard genome sequencing and annotation.</title>
        <authorList>
            <consortium name="The Broad Institute Genomics Platform"/>
            <consortium name="The Broad Institute Genome Sequencing Center for Infectious Disease"/>
            <person name="Wu L."/>
            <person name="Ma J."/>
        </authorList>
    </citation>
    <scope>NUCLEOTIDE SEQUENCE [LARGE SCALE GENOMIC DNA]</scope>
    <source>
        <strain evidence="7">CCM 7043</strain>
    </source>
</reference>
<evidence type="ECO:0000313" key="6">
    <source>
        <dbReference type="EMBL" id="MFD1522877.1"/>
    </source>
</evidence>
<dbReference type="PRINTS" id="PR00038">
    <property type="entry name" value="HTHLUXR"/>
</dbReference>
<proteinExistence type="predicted"/>
<organism evidence="6 7">
    <name type="scientific">Pseudonocardia yunnanensis</name>
    <dbReference type="NCBI Taxonomy" id="58107"/>
    <lineage>
        <taxon>Bacteria</taxon>
        <taxon>Bacillati</taxon>
        <taxon>Actinomycetota</taxon>
        <taxon>Actinomycetes</taxon>
        <taxon>Pseudonocardiales</taxon>
        <taxon>Pseudonocardiaceae</taxon>
        <taxon>Pseudonocardia</taxon>
    </lineage>
</organism>
<evidence type="ECO:0000256" key="4">
    <source>
        <dbReference type="SAM" id="MobiDB-lite"/>
    </source>
</evidence>
<dbReference type="InterPro" id="IPR036388">
    <property type="entry name" value="WH-like_DNA-bd_sf"/>
</dbReference>
<evidence type="ECO:0000256" key="2">
    <source>
        <dbReference type="ARBA" id="ARBA00023125"/>
    </source>
</evidence>
<dbReference type="EMBL" id="JBHUCO010000051">
    <property type="protein sequence ID" value="MFD1522877.1"/>
    <property type="molecule type" value="Genomic_DNA"/>
</dbReference>
<evidence type="ECO:0000313" key="7">
    <source>
        <dbReference type="Proteomes" id="UP001597114"/>
    </source>
</evidence>
<dbReference type="PANTHER" id="PTHR44688:SF16">
    <property type="entry name" value="DNA-BINDING TRANSCRIPTIONAL ACTIVATOR DEVR_DOSR"/>
    <property type="match status" value="1"/>
</dbReference>
<dbReference type="PROSITE" id="PS00622">
    <property type="entry name" value="HTH_LUXR_1"/>
    <property type="match status" value="1"/>
</dbReference>
<keyword evidence="2" id="KW-0238">DNA-binding</keyword>
<accession>A0ABW4F630</accession>
<dbReference type="PANTHER" id="PTHR44688">
    <property type="entry name" value="DNA-BINDING TRANSCRIPTIONAL ACTIVATOR DEVR_DOSR"/>
    <property type="match status" value="1"/>
</dbReference>
<evidence type="ECO:0000259" key="5">
    <source>
        <dbReference type="PROSITE" id="PS50043"/>
    </source>
</evidence>
<evidence type="ECO:0000256" key="1">
    <source>
        <dbReference type="ARBA" id="ARBA00023015"/>
    </source>
</evidence>
<dbReference type="InterPro" id="IPR016032">
    <property type="entry name" value="Sig_transdc_resp-reg_C-effctor"/>
</dbReference>
<protein>
    <submittedName>
        <fullName evidence="6">LuxR C-terminal-related transcriptional regulator</fullName>
    </submittedName>
</protein>
<dbReference type="Pfam" id="PF00196">
    <property type="entry name" value="GerE"/>
    <property type="match status" value="1"/>
</dbReference>
<sequence length="734" mass="78208">MTALWKDGVLPRLEVEAIGEPAITELLERVLGGRIQSTTARQLFTETAGNMLWLRHLVEGERTGGRLRCVDGVWHRLGGPRLGPALTTLIDERIGSLPEDLRHVLELLALGEPLDVDLLRTLAGESAIEACVDRSLVTVSPDGPHWSARLAHPLYGEAVRTRLSSMRGRRLRGHLVEALRVAGENPDLLRLAVLALDSDLPADPALFLAAANTASLLTDMDLTERLVGAARDAGAGFEAQLLHAFVLSYLYEGERAEAEYAEAGGHARTDAQRLRVAQSRALNLSMVLARPTDAKAVLDEVADCHGARSELLGIRAMFAVAGNRLGEGRASARQALDTPGISAACETFATWALGAAEALEGAADQSTVAARGARAALRSPETILLRINLAWWEVQGLGLAGQVEQTRLAIDRLTSSMGGRFQAFFYPNLDGWLALISGRVGTATALLTEFRPYFPGHGGGWTTMMELRLALALGMGGDLAGVREALRRAEASRHPAIIALDPQFELARAWLAAAEGTTSNAIRHAREAGALAAVSGQSAFEVLARHASVCFGDRGQVDRLGELARRLGTPRAMAAAAHAAAWARQKPSELLASGDMFAEAGLMLQAADAAAQAYALARSRLAPEVMARAAGRIRDFAADCEGARTPALLAAEQPLPISERQREIARMVAAGMSNRDIADRLRVSVRTVEGHIYHACTRLGVSTRTELAQLLGPPSGDRHGRGTGAMTVGAPVSR</sequence>
<comment type="caution">
    <text evidence="6">The sequence shown here is derived from an EMBL/GenBank/DDBJ whole genome shotgun (WGS) entry which is preliminary data.</text>
</comment>
<feature type="domain" description="HTH luxR-type" evidence="5">
    <location>
        <begin position="650"/>
        <end position="715"/>
    </location>
</feature>
<dbReference type="PROSITE" id="PS50043">
    <property type="entry name" value="HTH_LUXR_2"/>
    <property type="match status" value="1"/>
</dbReference>
<dbReference type="RefSeq" id="WP_344719730.1">
    <property type="nucleotide sequence ID" value="NZ_BAAAUS010000005.1"/>
</dbReference>
<keyword evidence="7" id="KW-1185">Reference proteome</keyword>
<gene>
    <name evidence="6" type="ORF">ACFSJD_35675</name>
</gene>
<evidence type="ECO:0000256" key="3">
    <source>
        <dbReference type="ARBA" id="ARBA00023163"/>
    </source>
</evidence>
<dbReference type="Proteomes" id="UP001597114">
    <property type="component" value="Unassembled WGS sequence"/>
</dbReference>
<dbReference type="SMART" id="SM00421">
    <property type="entry name" value="HTH_LUXR"/>
    <property type="match status" value="1"/>
</dbReference>
<dbReference type="CDD" id="cd06170">
    <property type="entry name" value="LuxR_C_like"/>
    <property type="match status" value="1"/>
</dbReference>